<organism evidence="2 3">
    <name type="scientific">Reinekea blandensis MED297</name>
    <dbReference type="NCBI Taxonomy" id="314283"/>
    <lineage>
        <taxon>Bacteria</taxon>
        <taxon>Pseudomonadati</taxon>
        <taxon>Pseudomonadota</taxon>
        <taxon>Gammaproteobacteria</taxon>
        <taxon>Oceanospirillales</taxon>
        <taxon>Saccharospirillaceae</taxon>
        <taxon>Reinekea</taxon>
    </lineage>
</organism>
<dbReference type="EMBL" id="AAOE01000007">
    <property type="protein sequence ID" value="EAR09868.1"/>
    <property type="molecule type" value="Genomic_DNA"/>
</dbReference>
<feature type="transmembrane region" description="Helical" evidence="1">
    <location>
        <begin position="5"/>
        <end position="29"/>
    </location>
</feature>
<dbReference type="HOGENOM" id="CLU_2791027_0_0_6"/>
<dbReference type="Proteomes" id="UP000005953">
    <property type="component" value="Unassembled WGS sequence"/>
</dbReference>
<name>A4BDC4_9GAMM</name>
<keyword evidence="1" id="KW-0812">Transmembrane</keyword>
<evidence type="ECO:0000256" key="1">
    <source>
        <dbReference type="SAM" id="Phobius"/>
    </source>
</evidence>
<sequence length="68" mass="8091">MLPILLMFIGGLTTILAVFSFFELVLLWLQNQLLPWGFLRPTLQLLLFSALSWYLSPRRMRRRLNQEP</sequence>
<dbReference type="AlphaFoldDB" id="A4BDC4"/>
<protein>
    <submittedName>
        <fullName evidence="2">Uncharacterized protein</fullName>
    </submittedName>
</protein>
<keyword evidence="1" id="KW-1133">Transmembrane helix</keyword>
<proteinExistence type="predicted"/>
<keyword evidence="3" id="KW-1185">Reference proteome</keyword>
<dbReference type="RefSeq" id="WP_008048395.1">
    <property type="nucleotide sequence ID" value="NZ_CH724155.1"/>
</dbReference>
<reference evidence="2 3" key="1">
    <citation type="submission" date="2006-02" db="EMBL/GenBank/DDBJ databases">
        <authorList>
            <person name="Pinhassi J."/>
            <person name="Pedros-Alio C."/>
            <person name="Ferriera S."/>
            <person name="Johnson J."/>
            <person name="Kravitz S."/>
            <person name="Halpern A."/>
            <person name="Remington K."/>
            <person name="Beeson K."/>
            <person name="Tran B."/>
            <person name="Rogers Y.-H."/>
            <person name="Friedman R."/>
            <person name="Venter J.C."/>
        </authorList>
    </citation>
    <scope>NUCLEOTIDE SEQUENCE [LARGE SCALE GENOMIC DNA]</scope>
    <source>
        <strain evidence="2 3">MED297</strain>
    </source>
</reference>
<comment type="caution">
    <text evidence="2">The sequence shown here is derived from an EMBL/GenBank/DDBJ whole genome shotgun (WGS) entry which is preliminary data.</text>
</comment>
<dbReference type="STRING" id="314283.MED297_05949"/>
<evidence type="ECO:0000313" key="2">
    <source>
        <dbReference type="EMBL" id="EAR09868.1"/>
    </source>
</evidence>
<gene>
    <name evidence="2" type="ORF">MED297_05949</name>
</gene>
<evidence type="ECO:0000313" key="3">
    <source>
        <dbReference type="Proteomes" id="UP000005953"/>
    </source>
</evidence>
<keyword evidence="1" id="KW-0472">Membrane</keyword>
<accession>A4BDC4</accession>
<feature type="transmembrane region" description="Helical" evidence="1">
    <location>
        <begin position="35"/>
        <end position="55"/>
    </location>
</feature>